<dbReference type="SUPFAM" id="SSF117396">
    <property type="entry name" value="TM1631-like"/>
    <property type="match status" value="1"/>
</dbReference>
<sequence>MNVRIGTAGYAYPAWVGGFYPPGTAQHDMLPFYATRFACVEINSSFYRPPTREQVAKMARRSPPGFGFTLKVPKTVSHERSDDDVPAFKTAADHLAGAGKLLGLIFQLPESFRNTADNRNWLARTGGQLRPHRVAVEFRHRSWAAPNLSEWMEHIGMDLVSVGVPDVPTLFPRGLRVANRRVYARLHSQTAENWYQDGKLRYAYDYTEGQLREWADGLRRMAEADRADEALVFFNNCVGTRPPSLEPTADEYQRAGMPDAIANAKRLDKVLRDTPGISVIAPAPTPSLFDE</sequence>
<gene>
    <name evidence="1" type="ORF">C1280_01485</name>
</gene>
<reference evidence="1 2" key="1">
    <citation type="submission" date="2018-01" db="EMBL/GenBank/DDBJ databases">
        <title>G. obscuriglobus.</title>
        <authorList>
            <person name="Franke J."/>
            <person name="Blomberg W."/>
            <person name="Selmecki A."/>
        </authorList>
    </citation>
    <scope>NUCLEOTIDE SEQUENCE [LARGE SCALE GENOMIC DNA]</scope>
    <source>
        <strain evidence="1 2">DSM 5831</strain>
    </source>
</reference>
<dbReference type="PANTHER" id="PTHR30348">
    <property type="entry name" value="UNCHARACTERIZED PROTEIN YECE"/>
    <property type="match status" value="1"/>
</dbReference>
<evidence type="ECO:0000313" key="1">
    <source>
        <dbReference type="EMBL" id="AWM35829.1"/>
    </source>
</evidence>
<protein>
    <submittedName>
        <fullName evidence="1">DUF72 domain-containing protein</fullName>
    </submittedName>
</protein>
<dbReference type="Proteomes" id="UP000245802">
    <property type="component" value="Chromosome"/>
</dbReference>
<dbReference type="EMBL" id="CP025958">
    <property type="protein sequence ID" value="AWM35829.1"/>
    <property type="molecule type" value="Genomic_DNA"/>
</dbReference>
<dbReference type="KEGG" id="gog:C1280_01485"/>
<dbReference type="Pfam" id="PF01904">
    <property type="entry name" value="DUF72"/>
    <property type="match status" value="1"/>
</dbReference>
<dbReference type="InterPro" id="IPR002763">
    <property type="entry name" value="DUF72"/>
</dbReference>
<dbReference type="RefSeq" id="WP_010039597.1">
    <property type="nucleotide sequence ID" value="NZ_CP025958.1"/>
</dbReference>
<dbReference type="AlphaFoldDB" id="A0A2Z3GNL9"/>
<dbReference type="OrthoDB" id="9780310at2"/>
<keyword evidence="2" id="KW-1185">Reference proteome</keyword>
<proteinExistence type="predicted"/>
<name>A0A2Z3GNL9_9BACT</name>
<evidence type="ECO:0000313" key="2">
    <source>
        <dbReference type="Proteomes" id="UP000245802"/>
    </source>
</evidence>
<dbReference type="Gene3D" id="3.20.20.410">
    <property type="entry name" value="Protein of unknown function UPF0759"/>
    <property type="match status" value="1"/>
</dbReference>
<organism evidence="1 2">
    <name type="scientific">Gemmata obscuriglobus</name>
    <dbReference type="NCBI Taxonomy" id="114"/>
    <lineage>
        <taxon>Bacteria</taxon>
        <taxon>Pseudomonadati</taxon>
        <taxon>Planctomycetota</taxon>
        <taxon>Planctomycetia</taxon>
        <taxon>Gemmatales</taxon>
        <taxon>Gemmataceae</taxon>
        <taxon>Gemmata</taxon>
    </lineage>
</organism>
<dbReference type="InterPro" id="IPR036520">
    <property type="entry name" value="UPF0759_sf"/>
</dbReference>
<dbReference type="PANTHER" id="PTHR30348:SF4">
    <property type="entry name" value="DUF72 DOMAIN-CONTAINING PROTEIN"/>
    <property type="match status" value="1"/>
</dbReference>
<accession>A0A2Z3GNL9</accession>